<evidence type="ECO:0000256" key="8">
    <source>
        <dbReference type="ARBA" id="ARBA00023242"/>
    </source>
</evidence>
<dbReference type="CDD" id="cd17721">
    <property type="entry name" value="BRCT_BRCA1_rpt2"/>
    <property type="match status" value="1"/>
</dbReference>
<protein>
    <recommendedName>
        <fullName evidence="10">BRCT domain-containing protein</fullName>
    </recommendedName>
</protein>
<dbReference type="FunFam" id="3.40.50.10190:FF:000006">
    <property type="entry name" value="Breast cancer type 1 susceptibility protein homolog"/>
    <property type="match status" value="1"/>
</dbReference>
<reference evidence="11" key="1">
    <citation type="thesis" date="2020" institute="ProQuest LLC" country="789 East Eisenhower Parkway, Ann Arbor, MI, USA">
        <title>Comparative Genomics and Chromosome Evolution.</title>
        <authorList>
            <person name="Mudd A.B."/>
        </authorList>
    </citation>
    <scope>NUCLEOTIDE SEQUENCE</scope>
    <source>
        <strain evidence="11">HN-11 Male</strain>
        <tissue evidence="11">Kidney and liver</tissue>
    </source>
</reference>
<dbReference type="GO" id="GO:0008270">
    <property type="term" value="F:zinc ion binding"/>
    <property type="evidence" value="ECO:0007669"/>
    <property type="project" value="UniProtKB-KW"/>
</dbReference>
<keyword evidence="4" id="KW-0227">DNA damage</keyword>
<dbReference type="Gene3D" id="3.40.50.10190">
    <property type="entry name" value="BRCT domain"/>
    <property type="match status" value="2"/>
</dbReference>
<sequence length="470" mass="51951">GEVSGCDSEASHTGDSSGLSSQCEILSTQQRDAMRNNLENLQREMAALEAVLEQHGSRSLASARERASAEERVTIRPQEAPEKQADDEASGSPDTIPETVLPSGQGLQSPEEPPPVVSRSRSPTPPLSLPPSPLRKKTPEKIQALFNVFKDLKESTLTDGEVMDPEGEDVLHAAVPDNCAPNSTNLTNSRFPKQILRSKLEAVNGHSPFRRGSTKQSSELKEVVQQPQHASKHPGNTQRSSSPTFTSPLRSKAAPSFKSPVVSCKRSYSFVTSGLSQSEVMLVHKFSRRTQSIFSSQMTESTTHVIMKTDEQLVCERTLKYFLGIAGRKWVVSYEWIVQSFREGRILDEYDYEVKGDVINGRNHRGPRRSRLGSDGLLLTDFEICCLGSFTDMTRNDLECIVSLCGASVACDPSQFGHKSGTTSLVVVQPDNETDYAAMRKKYRCLVITREWLLDSVSSYKLQAFDSYLV</sequence>
<dbReference type="PANTHER" id="PTHR13763">
    <property type="entry name" value="BREAST CANCER TYPE 1 SUSCEPTIBILITY PROTEIN BRCA1"/>
    <property type="match status" value="1"/>
</dbReference>
<dbReference type="GO" id="GO:0000724">
    <property type="term" value="P:double-strand break repair via homologous recombination"/>
    <property type="evidence" value="ECO:0007669"/>
    <property type="project" value="TreeGrafter"/>
</dbReference>
<evidence type="ECO:0000256" key="9">
    <source>
        <dbReference type="SAM" id="MobiDB-lite"/>
    </source>
</evidence>
<keyword evidence="12" id="KW-1185">Reference proteome</keyword>
<dbReference type="EMBL" id="WNTK01000013">
    <property type="protein sequence ID" value="KAG9474190.1"/>
    <property type="molecule type" value="Genomic_DNA"/>
</dbReference>
<dbReference type="GO" id="GO:0007095">
    <property type="term" value="P:mitotic G2 DNA damage checkpoint signaling"/>
    <property type="evidence" value="ECO:0007669"/>
    <property type="project" value="TreeGrafter"/>
</dbReference>
<keyword evidence="6" id="KW-0862">Zinc</keyword>
<proteinExistence type="predicted"/>
<keyword evidence="5" id="KW-0863">Zinc-finger</keyword>
<dbReference type="FunFam" id="3.40.50.10190:FF:000025">
    <property type="entry name" value="Breast cancer type 1 susceptibility protein homolog"/>
    <property type="match status" value="1"/>
</dbReference>
<feature type="region of interest" description="Disordered" evidence="9">
    <location>
        <begin position="201"/>
        <end position="254"/>
    </location>
</feature>
<dbReference type="Pfam" id="PF00533">
    <property type="entry name" value="BRCT"/>
    <property type="match status" value="2"/>
</dbReference>
<evidence type="ECO:0000256" key="6">
    <source>
        <dbReference type="ARBA" id="ARBA00022833"/>
    </source>
</evidence>
<evidence type="ECO:0000256" key="3">
    <source>
        <dbReference type="ARBA" id="ARBA00022737"/>
    </source>
</evidence>
<feature type="region of interest" description="Disordered" evidence="9">
    <location>
        <begin position="1"/>
        <end position="35"/>
    </location>
</feature>
<feature type="compositionally biased region" description="Polar residues" evidence="9">
    <location>
        <begin position="225"/>
        <end position="249"/>
    </location>
</feature>
<keyword evidence="7" id="KW-0234">DNA repair</keyword>
<dbReference type="GO" id="GO:0045944">
    <property type="term" value="P:positive regulation of transcription by RNA polymerase II"/>
    <property type="evidence" value="ECO:0007669"/>
    <property type="project" value="TreeGrafter"/>
</dbReference>
<dbReference type="GO" id="GO:0004842">
    <property type="term" value="F:ubiquitin-protein transferase activity"/>
    <property type="evidence" value="ECO:0007669"/>
    <property type="project" value="TreeGrafter"/>
</dbReference>
<dbReference type="Proteomes" id="UP000770717">
    <property type="component" value="Unassembled WGS sequence"/>
</dbReference>
<dbReference type="AlphaFoldDB" id="A0A8J6ESA8"/>
<evidence type="ECO:0000259" key="10">
    <source>
        <dbReference type="PROSITE" id="PS50172"/>
    </source>
</evidence>
<feature type="domain" description="BRCT" evidence="10">
    <location>
        <begin position="374"/>
        <end position="470"/>
    </location>
</feature>
<evidence type="ECO:0000256" key="4">
    <source>
        <dbReference type="ARBA" id="ARBA00022763"/>
    </source>
</evidence>
<dbReference type="GO" id="GO:0031436">
    <property type="term" value="C:BRCA1-BARD1 complex"/>
    <property type="evidence" value="ECO:0007669"/>
    <property type="project" value="TreeGrafter"/>
</dbReference>
<dbReference type="OrthoDB" id="6105938at2759"/>
<feature type="region of interest" description="Disordered" evidence="9">
    <location>
        <begin position="52"/>
        <end position="140"/>
    </location>
</feature>
<evidence type="ECO:0000256" key="7">
    <source>
        <dbReference type="ARBA" id="ARBA00023204"/>
    </source>
</evidence>
<dbReference type="CDD" id="cd17735">
    <property type="entry name" value="BRCT_BRCA1_rpt1"/>
    <property type="match status" value="1"/>
</dbReference>
<dbReference type="GO" id="GO:0043009">
    <property type="term" value="P:chordate embryonic development"/>
    <property type="evidence" value="ECO:0007669"/>
    <property type="project" value="TreeGrafter"/>
</dbReference>
<gene>
    <name evidence="11" type="ORF">GDO78_004476</name>
</gene>
<organism evidence="11 12">
    <name type="scientific">Eleutherodactylus coqui</name>
    <name type="common">Puerto Rican coqui</name>
    <dbReference type="NCBI Taxonomy" id="57060"/>
    <lineage>
        <taxon>Eukaryota</taxon>
        <taxon>Metazoa</taxon>
        <taxon>Chordata</taxon>
        <taxon>Craniata</taxon>
        <taxon>Vertebrata</taxon>
        <taxon>Euteleostomi</taxon>
        <taxon>Amphibia</taxon>
        <taxon>Batrachia</taxon>
        <taxon>Anura</taxon>
        <taxon>Neobatrachia</taxon>
        <taxon>Hyloidea</taxon>
        <taxon>Eleutherodactylidae</taxon>
        <taxon>Eleutherodactylinae</taxon>
        <taxon>Eleutherodactylus</taxon>
        <taxon>Eleutherodactylus</taxon>
    </lineage>
</organism>
<evidence type="ECO:0000256" key="2">
    <source>
        <dbReference type="ARBA" id="ARBA00022723"/>
    </source>
</evidence>
<feature type="non-terminal residue" evidence="11">
    <location>
        <position position="470"/>
    </location>
</feature>
<dbReference type="PANTHER" id="PTHR13763:SF0">
    <property type="entry name" value="BREAST CANCER TYPE 1 SUSCEPTIBILITY PROTEIN"/>
    <property type="match status" value="1"/>
</dbReference>
<dbReference type="GO" id="GO:0070531">
    <property type="term" value="C:BRCA1-A complex"/>
    <property type="evidence" value="ECO:0007669"/>
    <property type="project" value="TreeGrafter"/>
</dbReference>
<dbReference type="PIRSF" id="PIRSF001734">
    <property type="entry name" value="BRCA1"/>
    <property type="match status" value="1"/>
</dbReference>
<name>A0A8J6ESA8_ELECQ</name>
<dbReference type="InterPro" id="IPR001357">
    <property type="entry name" value="BRCT_dom"/>
</dbReference>
<evidence type="ECO:0000256" key="5">
    <source>
        <dbReference type="ARBA" id="ARBA00022771"/>
    </source>
</evidence>
<dbReference type="SUPFAM" id="SSF52113">
    <property type="entry name" value="BRCT domain"/>
    <property type="match status" value="2"/>
</dbReference>
<comment type="subcellular location">
    <subcellularLocation>
        <location evidence="1">Nucleus</location>
    </subcellularLocation>
</comment>
<evidence type="ECO:0000313" key="12">
    <source>
        <dbReference type="Proteomes" id="UP000770717"/>
    </source>
</evidence>
<keyword evidence="8" id="KW-0539">Nucleus</keyword>
<evidence type="ECO:0000313" key="11">
    <source>
        <dbReference type="EMBL" id="KAG9474190.1"/>
    </source>
</evidence>
<feature type="compositionally biased region" description="Pro residues" evidence="9">
    <location>
        <begin position="123"/>
        <end position="133"/>
    </location>
</feature>
<keyword evidence="2" id="KW-0479">Metal-binding</keyword>
<evidence type="ECO:0000256" key="1">
    <source>
        <dbReference type="ARBA" id="ARBA00004123"/>
    </source>
</evidence>
<feature type="domain" description="BRCT" evidence="10">
    <location>
        <begin position="270"/>
        <end position="354"/>
    </location>
</feature>
<dbReference type="PROSITE" id="PS50172">
    <property type="entry name" value="BRCT"/>
    <property type="match status" value="2"/>
</dbReference>
<dbReference type="SMART" id="SM00292">
    <property type="entry name" value="BRCT"/>
    <property type="match status" value="2"/>
</dbReference>
<feature type="compositionally biased region" description="Polar residues" evidence="9">
    <location>
        <begin position="11"/>
        <end position="31"/>
    </location>
</feature>
<comment type="caution">
    <text evidence="11">The sequence shown here is derived from an EMBL/GenBank/DDBJ whole genome shotgun (WGS) entry which is preliminary data.</text>
</comment>
<feature type="compositionally biased region" description="Basic and acidic residues" evidence="9">
    <location>
        <begin position="63"/>
        <end position="86"/>
    </location>
</feature>
<dbReference type="InterPro" id="IPR031099">
    <property type="entry name" value="BRCA1-associated"/>
</dbReference>
<accession>A0A8J6ESA8</accession>
<keyword evidence="3" id="KW-0677">Repeat</keyword>
<dbReference type="InterPro" id="IPR036420">
    <property type="entry name" value="BRCT_dom_sf"/>
</dbReference>